<evidence type="ECO:0000256" key="8">
    <source>
        <dbReference type="ARBA" id="ARBA00022884"/>
    </source>
</evidence>
<dbReference type="SMART" id="SM00490">
    <property type="entry name" value="HELICc"/>
    <property type="match status" value="1"/>
</dbReference>
<evidence type="ECO:0000256" key="9">
    <source>
        <dbReference type="ARBA" id="ARBA00023242"/>
    </source>
</evidence>
<dbReference type="Proteomes" id="UP000326924">
    <property type="component" value="Unassembled WGS sequence"/>
</dbReference>
<feature type="region of interest" description="Disordered" evidence="13">
    <location>
        <begin position="368"/>
        <end position="403"/>
    </location>
</feature>
<keyword evidence="8" id="KW-0694">RNA-binding</keyword>
<dbReference type="FunCoup" id="A0A5J5ETF1">
    <property type="interactions" value="999"/>
</dbReference>
<evidence type="ECO:0000313" key="18">
    <source>
        <dbReference type="Proteomes" id="UP000326924"/>
    </source>
</evidence>
<evidence type="ECO:0000256" key="11">
    <source>
        <dbReference type="PROSITE-ProRule" id="PRU00552"/>
    </source>
</evidence>
<dbReference type="AlphaFoldDB" id="A0A5J5ETF1"/>
<sequence>MPNKKRSRETEAPVKRTKKSKLLADELGWKEVAMPDRLDDVEGFFGLEEIEGIDVVADEAGKLQFKSVDKSKKAKKTKVPPAPPKPADDDTEAEDDEEEWGGIIDTEAESTEEEAATKPIAAKPQSEKKKKQKKDAKAKDKKVQQQAAKSNPFETLLEDRLDDSDEDVDLPEWETLDLSFPTLRALAKLKFASPTAIQSAAIPKILAGHDLIGKASTGSGKTLAFGIPILETYLKSSAAAVEVINTDASKNKIEKLPIALVLSPTRELAKQLSDHLMAVAAFVPDFKVVTLTGGLSLQKQQRLLDQGVDVIVATPGRLWEVVSEGIGWIDKLKRGLRFLVVDEADRLLQEGHYKEVEDTLNLLQREEYESGAEDDGSGSEDGDMDAAEFKKKNKPKKKKAPAPKRQTLVFSATFHQGLQQRLAAKGKKSWPKNGTGGDLLDNKESMEYLLKKLNFREESPQFVDANPAGQMATNLREGIIECGAMEKDLYLYYLLLRYPCRTLVFTNSISSVKRLTPFLSQLQLPANSLHSNMIQKARLRSLERFSSPSSPNSILIATDVAARGLDIKGVEMIVHYHLPRTADMYVHRSGRTARSDARGISILLCAPEEVMGVRRLVSKVHEGDNAKSTGKYAMKSFSVDRKLVDRLKRRATLSKKIADSTVEKAKKNKEDDWLKTAADELGVEYDSEEFNSLKVGKKGQRGKQKREKAASASKDDIEAWKAELKALLKQKINSGFSERYLTSGIVNIASALMNGEAMHDNIIGVEKKSVIDEVTW</sequence>
<evidence type="ECO:0000256" key="5">
    <source>
        <dbReference type="ARBA" id="ARBA00022801"/>
    </source>
</evidence>
<dbReference type="SMART" id="SM00487">
    <property type="entry name" value="DEXDc"/>
    <property type="match status" value="1"/>
</dbReference>
<dbReference type="InterPro" id="IPR027417">
    <property type="entry name" value="P-loop_NTPase"/>
</dbReference>
<evidence type="ECO:0000256" key="6">
    <source>
        <dbReference type="ARBA" id="ARBA00022806"/>
    </source>
</evidence>
<gene>
    <name evidence="17" type="ORF">FN846DRAFT_955310</name>
</gene>
<dbReference type="PANTHER" id="PTHR47959">
    <property type="entry name" value="ATP-DEPENDENT RNA HELICASE RHLE-RELATED"/>
    <property type="match status" value="1"/>
</dbReference>
<feature type="domain" description="Helicase C-terminal" evidence="15">
    <location>
        <begin position="488"/>
        <end position="638"/>
    </location>
</feature>
<feature type="compositionally biased region" description="Acidic residues" evidence="13">
    <location>
        <begin position="369"/>
        <end position="386"/>
    </location>
</feature>
<dbReference type="SUPFAM" id="SSF52540">
    <property type="entry name" value="P-loop containing nucleoside triphosphate hydrolases"/>
    <property type="match status" value="1"/>
</dbReference>
<dbReference type="InParanoid" id="A0A5J5ETF1"/>
<keyword evidence="7 12" id="KW-0067">ATP-binding</keyword>
<dbReference type="Pfam" id="PF00270">
    <property type="entry name" value="DEAD"/>
    <property type="match status" value="1"/>
</dbReference>
<dbReference type="GO" id="GO:0042254">
    <property type="term" value="P:ribosome biogenesis"/>
    <property type="evidence" value="ECO:0007669"/>
    <property type="project" value="UniProtKB-KW"/>
</dbReference>
<evidence type="ECO:0000259" key="14">
    <source>
        <dbReference type="PROSITE" id="PS51192"/>
    </source>
</evidence>
<dbReference type="PROSITE" id="PS51194">
    <property type="entry name" value="HELICASE_CTER"/>
    <property type="match status" value="1"/>
</dbReference>
<dbReference type="InterPro" id="IPR014001">
    <property type="entry name" value="Helicase_ATP-bd"/>
</dbReference>
<evidence type="ECO:0000256" key="4">
    <source>
        <dbReference type="ARBA" id="ARBA00022741"/>
    </source>
</evidence>
<evidence type="ECO:0000256" key="12">
    <source>
        <dbReference type="RuleBase" id="RU000492"/>
    </source>
</evidence>
<dbReference type="GO" id="GO:0003723">
    <property type="term" value="F:RNA binding"/>
    <property type="evidence" value="ECO:0007669"/>
    <property type="project" value="UniProtKB-KW"/>
</dbReference>
<feature type="compositionally biased region" description="Basic residues" evidence="13">
    <location>
        <begin position="391"/>
        <end position="402"/>
    </location>
</feature>
<dbReference type="OrthoDB" id="4310724at2759"/>
<dbReference type="EMBL" id="VXIS01000130">
    <property type="protein sequence ID" value="KAA8902594.1"/>
    <property type="molecule type" value="Genomic_DNA"/>
</dbReference>
<keyword evidence="6 12" id="KW-0347">Helicase</keyword>
<keyword evidence="4 12" id="KW-0547">Nucleotide-binding</keyword>
<keyword evidence="9" id="KW-0539">Nucleus</keyword>
<dbReference type="Pfam" id="PF00271">
    <property type="entry name" value="Helicase_C"/>
    <property type="match status" value="1"/>
</dbReference>
<accession>A0A5J5ETF1</accession>
<evidence type="ECO:0000256" key="13">
    <source>
        <dbReference type="SAM" id="MobiDB-lite"/>
    </source>
</evidence>
<name>A0A5J5ETF1_9PEZI</name>
<evidence type="ECO:0000259" key="15">
    <source>
        <dbReference type="PROSITE" id="PS51194"/>
    </source>
</evidence>
<feature type="domain" description="Helicase ATP-binding" evidence="14">
    <location>
        <begin position="202"/>
        <end position="432"/>
    </location>
</feature>
<comment type="similarity">
    <text evidence="12">Belongs to the DEAD box helicase family.</text>
</comment>
<keyword evidence="5 12" id="KW-0378">Hydrolase</keyword>
<organism evidence="17 18">
    <name type="scientific">Sphaerosporella brunnea</name>
    <dbReference type="NCBI Taxonomy" id="1250544"/>
    <lineage>
        <taxon>Eukaryota</taxon>
        <taxon>Fungi</taxon>
        <taxon>Dikarya</taxon>
        <taxon>Ascomycota</taxon>
        <taxon>Pezizomycotina</taxon>
        <taxon>Pezizomycetes</taxon>
        <taxon>Pezizales</taxon>
        <taxon>Pyronemataceae</taxon>
        <taxon>Sphaerosporella</taxon>
    </lineage>
</organism>
<dbReference type="InterPro" id="IPR000629">
    <property type="entry name" value="RNA-helicase_DEAD-box_CS"/>
</dbReference>
<dbReference type="InterPro" id="IPR014014">
    <property type="entry name" value="RNA_helicase_DEAD_Q_motif"/>
</dbReference>
<feature type="short sequence motif" description="Q motif" evidence="11">
    <location>
        <begin position="171"/>
        <end position="199"/>
    </location>
</feature>
<dbReference type="InterPro" id="IPR001650">
    <property type="entry name" value="Helicase_C-like"/>
</dbReference>
<evidence type="ECO:0000256" key="2">
    <source>
        <dbReference type="ARBA" id="ARBA00012552"/>
    </source>
</evidence>
<dbReference type="InterPro" id="IPR011545">
    <property type="entry name" value="DEAD/DEAH_box_helicase_dom"/>
</dbReference>
<keyword evidence="18" id="KW-1185">Reference proteome</keyword>
<evidence type="ECO:0000256" key="3">
    <source>
        <dbReference type="ARBA" id="ARBA00022517"/>
    </source>
</evidence>
<comment type="catalytic activity">
    <reaction evidence="10">
        <text>ATP + H2O = ADP + phosphate + H(+)</text>
        <dbReference type="Rhea" id="RHEA:13065"/>
        <dbReference type="ChEBI" id="CHEBI:15377"/>
        <dbReference type="ChEBI" id="CHEBI:15378"/>
        <dbReference type="ChEBI" id="CHEBI:30616"/>
        <dbReference type="ChEBI" id="CHEBI:43474"/>
        <dbReference type="ChEBI" id="CHEBI:456216"/>
        <dbReference type="EC" id="3.6.4.13"/>
    </reaction>
</comment>
<dbReference type="GO" id="GO:0003724">
    <property type="term" value="F:RNA helicase activity"/>
    <property type="evidence" value="ECO:0007669"/>
    <property type="project" value="UniProtKB-EC"/>
</dbReference>
<dbReference type="GO" id="GO:0016787">
    <property type="term" value="F:hydrolase activity"/>
    <property type="evidence" value="ECO:0007669"/>
    <property type="project" value="UniProtKB-KW"/>
</dbReference>
<dbReference type="GO" id="GO:0005634">
    <property type="term" value="C:nucleus"/>
    <property type="evidence" value="ECO:0007669"/>
    <property type="project" value="UniProtKB-SubCell"/>
</dbReference>
<dbReference type="CDD" id="cd18787">
    <property type="entry name" value="SF2_C_DEAD"/>
    <property type="match status" value="1"/>
</dbReference>
<dbReference type="GO" id="GO:0005829">
    <property type="term" value="C:cytosol"/>
    <property type="evidence" value="ECO:0007669"/>
    <property type="project" value="TreeGrafter"/>
</dbReference>
<dbReference type="PROSITE" id="PS51195">
    <property type="entry name" value="Q_MOTIF"/>
    <property type="match status" value="1"/>
</dbReference>
<dbReference type="PROSITE" id="PS00039">
    <property type="entry name" value="DEAD_ATP_HELICASE"/>
    <property type="match status" value="1"/>
</dbReference>
<dbReference type="GO" id="GO:0005524">
    <property type="term" value="F:ATP binding"/>
    <property type="evidence" value="ECO:0007669"/>
    <property type="project" value="UniProtKB-KW"/>
</dbReference>
<dbReference type="PROSITE" id="PS51192">
    <property type="entry name" value="HELICASE_ATP_BIND_1"/>
    <property type="match status" value="1"/>
</dbReference>
<evidence type="ECO:0000259" key="16">
    <source>
        <dbReference type="PROSITE" id="PS51195"/>
    </source>
</evidence>
<reference evidence="17 18" key="1">
    <citation type="submission" date="2019-09" db="EMBL/GenBank/DDBJ databases">
        <title>Draft genome of the ectomycorrhizal ascomycete Sphaerosporella brunnea.</title>
        <authorList>
            <consortium name="DOE Joint Genome Institute"/>
            <person name="Benucci G.M."/>
            <person name="Marozzi G."/>
            <person name="Antonielli L."/>
            <person name="Sanchez S."/>
            <person name="Marco P."/>
            <person name="Wang X."/>
            <person name="Falini L.B."/>
            <person name="Barry K."/>
            <person name="Haridas S."/>
            <person name="Lipzen A."/>
            <person name="Labutti K."/>
            <person name="Grigoriev I.V."/>
            <person name="Murat C."/>
            <person name="Martin F."/>
            <person name="Albertini E."/>
            <person name="Donnini D."/>
            <person name="Bonito G."/>
        </authorList>
    </citation>
    <scope>NUCLEOTIDE SEQUENCE [LARGE SCALE GENOMIC DNA]</scope>
    <source>
        <strain evidence="17 18">Sb_GMNB300</strain>
    </source>
</reference>
<dbReference type="PANTHER" id="PTHR47959:SF1">
    <property type="entry name" value="ATP-DEPENDENT RNA HELICASE DBPA"/>
    <property type="match status" value="1"/>
</dbReference>
<evidence type="ECO:0000256" key="1">
    <source>
        <dbReference type="ARBA" id="ARBA00004123"/>
    </source>
</evidence>
<feature type="compositionally biased region" description="Acidic residues" evidence="13">
    <location>
        <begin position="89"/>
        <end position="114"/>
    </location>
</feature>
<evidence type="ECO:0000256" key="10">
    <source>
        <dbReference type="ARBA" id="ARBA00047984"/>
    </source>
</evidence>
<comment type="subcellular location">
    <subcellularLocation>
        <location evidence="1">Nucleus</location>
    </subcellularLocation>
</comment>
<dbReference type="GO" id="GO:0010467">
    <property type="term" value="P:gene expression"/>
    <property type="evidence" value="ECO:0007669"/>
    <property type="project" value="UniProtKB-ARBA"/>
</dbReference>
<protein>
    <recommendedName>
        <fullName evidence="2">RNA helicase</fullName>
        <ecNumber evidence="2">3.6.4.13</ecNumber>
    </recommendedName>
</protein>
<evidence type="ECO:0000256" key="7">
    <source>
        <dbReference type="ARBA" id="ARBA00022840"/>
    </source>
</evidence>
<dbReference type="Gene3D" id="3.40.50.300">
    <property type="entry name" value="P-loop containing nucleotide triphosphate hydrolases"/>
    <property type="match status" value="2"/>
</dbReference>
<proteinExistence type="inferred from homology"/>
<comment type="caution">
    <text evidence="17">The sequence shown here is derived from an EMBL/GenBank/DDBJ whole genome shotgun (WGS) entry which is preliminary data.</text>
</comment>
<keyword evidence="3" id="KW-0690">Ribosome biogenesis</keyword>
<dbReference type="EC" id="3.6.4.13" evidence="2"/>
<evidence type="ECO:0000313" key="17">
    <source>
        <dbReference type="EMBL" id="KAA8902594.1"/>
    </source>
</evidence>
<feature type="domain" description="DEAD-box RNA helicase Q" evidence="16">
    <location>
        <begin position="171"/>
        <end position="199"/>
    </location>
</feature>
<dbReference type="InterPro" id="IPR050079">
    <property type="entry name" value="DEAD_box_RNA_helicase"/>
</dbReference>
<feature type="region of interest" description="Disordered" evidence="13">
    <location>
        <begin position="66"/>
        <end position="160"/>
    </location>
</feature>